<protein>
    <submittedName>
        <fullName evidence="1">Uncharacterized protein</fullName>
    </submittedName>
</protein>
<accession>A0ABP8CKV0</accession>
<dbReference type="Proteomes" id="UP001501710">
    <property type="component" value="Unassembled WGS sequence"/>
</dbReference>
<gene>
    <name evidence="1" type="ORF">GCM10022254_64180</name>
</gene>
<evidence type="ECO:0000313" key="1">
    <source>
        <dbReference type="EMBL" id="GAA4240240.1"/>
    </source>
</evidence>
<dbReference type="EMBL" id="BAABAS010000023">
    <property type="protein sequence ID" value="GAA4240240.1"/>
    <property type="molecule type" value="Genomic_DNA"/>
</dbReference>
<keyword evidence="2" id="KW-1185">Reference proteome</keyword>
<sequence length="125" mass="13809">MDACVVRVIVLGVDVIMIDLGPGLDSATASRLEHRTSVVRMPVLWQISRRLSGRGPCPRAVQYLEALDEGGALAADTTEPRTINFVRRATRSGQPRELRNTSAESQALRGSLTVAVPRRWFRRQA</sequence>
<organism evidence="1 2">
    <name type="scientific">Actinomadura meridiana</name>
    <dbReference type="NCBI Taxonomy" id="559626"/>
    <lineage>
        <taxon>Bacteria</taxon>
        <taxon>Bacillati</taxon>
        <taxon>Actinomycetota</taxon>
        <taxon>Actinomycetes</taxon>
        <taxon>Streptosporangiales</taxon>
        <taxon>Thermomonosporaceae</taxon>
        <taxon>Actinomadura</taxon>
    </lineage>
</organism>
<name>A0ABP8CKV0_9ACTN</name>
<comment type="caution">
    <text evidence="1">The sequence shown here is derived from an EMBL/GenBank/DDBJ whole genome shotgun (WGS) entry which is preliminary data.</text>
</comment>
<evidence type="ECO:0000313" key="2">
    <source>
        <dbReference type="Proteomes" id="UP001501710"/>
    </source>
</evidence>
<proteinExistence type="predicted"/>
<reference evidence="2" key="1">
    <citation type="journal article" date="2019" name="Int. J. Syst. Evol. Microbiol.">
        <title>The Global Catalogue of Microorganisms (GCM) 10K type strain sequencing project: providing services to taxonomists for standard genome sequencing and annotation.</title>
        <authorList>
            <consortium name="The Broad Institute Genomics Platform"/>
            <consortium name="The Broad Institute Genome Sequencing Center for Infectious Disease"/>
            <person name="Wu L."/>
            <person name="Ma J."/>
        </authorList>
    </citation>
    <scope>NUCLEOTIDE SEQUENCE [LARGE SCALE GENOMIC DNA]</scope>
    <source>
        <strain evidence="2">JCM 17440</strain>
    </source>
</reference>